<evidence type="ECO:0000256" key="1">
    <source>
        <dbReference type="SAM" id="MobiDB-lite"/>
    </source>
</evidence>
<protein>
    <submittedName>
        <fullName evidence="2">Uncharacterized protein</fullName>
    </submittedName>
</protein>
<dbReference type="Proteomes" id="UP001344251">
    <property type="component" value="Chromosome"/>
</dbReference>
<name>A0ABZ1FF51_9ACTN</name>
<proteinExistence type="predicted"/>
<dbReference type="EMBL" id="CP109106">
    <property type="protein sequence ID" value="WSB69027.1"/>
    <property type="molecule type" value="Genomic_DNA"/>
</dbReference>
<gene>
    <name evidence="2" type="ORF">OG863_14260</name>
</gene>
<accession>A0ABZ1FF51</accession>
<feature type="compositionally biased region" description="Polar residues" evidence="1">
    <location>
        <begin position="636"/>
        <end position="648"/>
    </location>
</feature>
<feature type="region of interest" description="Disordered" evidence="1">
    <location>
        <begin position="575"/>
        <end position="686"/>
    </location>
</feature>
<evidence type="ECO:0000313" key="3">
    <source>
        <dbReference type="Proteomes" id="UP001344251"/>
    </source>
</evidence>
<dbReference type="RefSeq" id="WP_326618510.1">
    <property type="nucleotide sequence ID" value="NZ_CP109106.1"/>
</dbReference>
<sequence>MTGIPDGPFPVPAPPDEQREWVDAGLNTPGVNTAREALESFAPFVVDLKGMLTAPDRDGKRRFTESALRNVHTEAGEMLVAVVRMHGAGGSVWEYNERISSSWHSLANPAALREEERSLSHVRPYTRVKSDGSEEILAAVESVTASREVLVANLEKAAKELSQREGSRPYDLEQDLILNGQQEPGLYLAQHVRIEEPPLRDSEGNFRHPTEHWHWMAVRGNNRTERRQRIYGVTSAEVLAGMPVKRIGGDGEQIIFDPNIWLTRLSELLNAEYAMYLKTAGAKEMDEVPRAVHASKVAVVESHLVVGCPTPRRLYRIVQMSNRRDHVHPPLEFTPNDRGRALGRSTLGIYVAEGALDEEMAAVLSGSAPISDLPGIPSDAKVSEMRDIRSMQLLRELFPVDRRKRLLIRRALSESPPSQLSAPEVNRRARAWSALTSESYPNPWNPRIAEVFQLADIRDGLDPSRRRLPELLAAAEDDDGAFEELIAFRAAHWLAAFDIIDADRGSLTGQKTDDEGTQAARVRRTVKNNLMAMRNHRRKAVGVLRELASAMDEGDRRPRKVAESGEPLVEPMNRAWFNREFPKESGARTRGSSVARTRGSGSGGPAPTASTGRPPSAGTPAGTGRDGAGGHETAGRNASATGQDSGPHTSGEPMGLAAADNPSGDAPSAGSPGAHGSAPQGDGVSGLPALAEELEQKVRLLVEEVSALRTVTVRLADRAREESVAHPLSRQEADGAGLGMMTAEVELRRLRSVLDGMAEPL</sequence>
<organism evidence="2 3">
    <name type="scientific">Streptomyces decoyicus</name>
    <dbReference type="NCBI Taxonomy" id="249567"/>
    <lineage>
        <taxon>Bacteria</taxon>
        <taxon>Bacillati</taxon>
        <taxon>Actinomycetota</taxon>
        <taxon>Actinomycetes</taxon>
        <taxon>Kitasatosporales</taxon>
        <taxon>Streptomycetaceae</taxon>
        <taxon>Streptomyces</taxon>
    </lineage>
</organism>
<reference evidence="2 3" key="1">
    <citation type="submission" date="2022-10" db="EMBL/GenBank/DDBJ databases">
        <title>The complete genomes of actinobacterial strains from the NBC collection.</title>
        <authorList>
            <person name="Joergensen T.S."/>
            <person name="Alvarez Arevalo M."/>
            <person name="Sterndorff E.B."/>
            <person name="Faurdal D."/>
            <person name="Vuksanovic O."/>
            <person name="Mourched A.-S."/>
            <person name="Charusanti P."/>
            <person name="Shaw S."/>
            <person name="Blin K."/>
            <person name="Weber T."/>
        </authorList>
    </citation>
    <scope>NUCLEOTIDE SEQUENCE [LARGE SCALE GENOMIC DNA]</scope>
    <source>
        <strain evidence="2 3">NBC 01774</strain>
    </source>
</reference>
<feature type="compositionally biased region" description="Low complexity" evidence="1">
    <location>
        <begin position="595"/>
        <end position="612"/>
    </location>
</feature>
<evidence type="ECO:0000313" key="2">
    <source>
        <dbReference type="EMBL" id="WSB69027.1"/>
    </source>
</evidence>
<keyword evidence="3" id="KW-1185">Reference proteome</keyword>